<feature type="compositionally biased region" description="Polar residues" evidence="1">
    <location>
        <begin position="128"/>
        <end position="139"/>
    </location>
</feature>
<feature type="compositionally biased region" description="Low complexity" evidence="1">
    <location>
        <begin position="35"/>
        <end position="46"/>
    </location>
</feature>
<dbReference type="PANTHER" id="PTHR33143">
    <property type="entry name" value="F16F4.1 PROTEIN-RELATED"/>
    <property type="match status" value="1"/>
</dbReference>
<feature type="compositionally biased region" description="Polar residues" evidence="1">
    <location>
        <begin position="97"/>
        <end position="110"/>
    </location>
</feature>
<feature type="domain" description="VQ" evidence="2">
    <location>
        <begin position="64"/>
        <end position="88"/>
    </location>
</feature>
<dbReference type="InterPro" id="IPR039607">
    <property type="entry name" value="VQ_8/17/18/20/21/25"/>
</dbReference>
<dbReference type="PANTHER" id="PTHR33143:SF63">
    <property type="entry name" value="F16F4.1 PROTEIN"/>
    <property type="match status" value="1"/>
</dbReference>
<dbReference type="EMBL" id="OIVN01006137">
    <property type="protein sequence ID" value="SPD25916.1"/>
    <property type="molecule type" value="Genomic_DNA"/>
</dbReference>
<evidence type="ECO:0000313" key="3">
    <source>
        <dbReference type="EMBL" id="SPD25916.1"/>
    </source>
</evidence>
<gene>
    <name evidence="3" type="ORF">FSB_LOCUS53798</name>
</gene>
<reference evidence="3" key="1">
    <citation type="submission" date="2018-02" db="EMBL/GenBank/DDBJ databases">
        <authorList>
            <person name="Cohen D.B."/>
            <person name="Kent A.D."/>
        </authorList>
    </citation>
    <scope>NUCLEOTIDE SEQUENCE</scope>
</reference>
<sequence>MSPAQFHAKRDVITNNVFCPPPLKVNKDSHVIKKSSTTSSSSSTSSLVHGVKPAQHRHPVIIYTHSPKIIHTHPRDFMALVQKLTGQSRSEDDDISQQKSESCGNGPTSSDDQDNKSVKILGNDDNESSSVVTDENCSSLGDGGGHQVNSCFVPPMFEAVPDPYITNIPVFRPNSAEFLCSNQAFYNYTDTLFFTPNMRTAVSASSNLEGIKEFREY</sequence>
<name>A0A2N9IJQ8_FAGSY</name>
<feature type="region of interest" description="Disordered" evidence="1">
    <location>
        <begin position="25"/>
        <end position="53"/>
    </location>
</feature>
<protein>
    <recommendedName>
        <fullName evidence="2">VQ domain-containing protein</fullName>
    </recommendedName>
</protein>
<evidence type="ECO:0000256" key="1">
    <source>
        <dbReference type="SAM" id="MobiDB-lite"/>
    </source>
</evidence>
<evidence type="ECO:0000259" key="2">
    <source>
        <dbReference type="Pfam" id="PF05678"/>
    </source>
</evidence>
<dbReference type="Pfam" id="PF05678">
    <property type="entry name" value="VQ"/>
    <property type="match status" value="1"/>
</dbReference>
<accession>A0A2N9IJQ8</accession>
<proteinExistence type="predicted"/>
<feature type="region of interest" description="Disordered" evidence="1">
    <location>
        <begin position="88"/>
        <end position="141"/>
    </location>
</feature>
<dbReference type="AlphaFoldDB" id="A0A2N9IJQ8"/>
<dbReference type="GO" id="GO:0005634">
    <property type="term" value="C:nucleus"/>
    <property type="evidence" value="ECO:0007669"/>
    <property type="project" value="TreeGrafter"/>
</dbReference>
<dbReference type="InterPro" id="IPR008889">
    <property type="entry name" value="VQ"/>
</dbReference>
<organism evidence="3">
    <name type="scientific">Fagus sylvatica</name>
    <name type="common">Beechnut</name>
    <dbReference type="NCBI Taxonomy" id="28930"/>
    <lineage>
        <taxon>Eukaryota</taxon>
        <taxon>Viridiplantae</taxon>
        <taxon>Streptophyta</taxon>
        <taxon>Embryophyta</taxon>
        <taxon>Tracheophyta</taxon>
        <taxon>Spermatophyta</taxon>
        <taxon>Magnoliopsida</taxon>
        <taxon>eudicotyledons</taxon>
        <taxon>Gunneridae</taxon>
        <taxon>Pentapetalae</taxon>
        <taxon>rosids</taxon>
        <taxon>fabids</taxon>
        <taxon>Fagales</taxon>
        <taxon>Fagaceae</taxon>
        <taxon>Fagus</taxon>
    </lineage>
</organism>